<evidence type="ECO:0000313" key="2">
    <source>
        <dbReference type="Proteomes" id="UP000199663"/>
    </source>
</evidence>
<accession>A0A1H3TAM5</accession>
<keyword evidence="2" id="KW-1185">Reference proteome</keyword>
<proteinExistence type="predicted"/>
<reference evidence="1 2" key="1">
    <citation type="submission" date="2016-10" db="EMBL/GenBank/DDBJ databases">
        <authorList>
            <person name="Varghese N."/>
            <person name="Submissions S."/>
        </authorList>
    </citation>
    <scope>NUCLEOTIDE SEQUENCE [LARGE SCALE GENOMIC DNA]</scope>
    <source>
        <strain evidence="1 2">DSM 17997</strain>
    </source>
</reference>
<comment type="caution">
    <text evidence="1">The sequence shown here is derived from an EMBL/GenBank/DDBJ whole genome shotgun (WGS) entry which is preliminary data.</text>
</comment>
<protein>
    <submittedName>
        <fullName evidence="1">Uncharacterized protein</fullName>
    </submittedName>
</protein>
<sequence length="64" mass="7675">MRFPKIEFMGLRCFNSLKRLSWLLFHIKVLSTSCVDHFIIFRKSSLQNWSREHLEIVASESLTF</sequence>
<dbReference type="Proteomes" id="UP000199663">
    <property type="component" value="Unassembled WGS sequence"/>
</dbReference>
<gene>
    <name evidence="1" type="ORF">SAMN05444412_11622</name>
</gene>
<dbReference type="EMBL" id="FNQC01000016">
    <property type="protein sequence ID" value="SDZ47140.1"/>
    <property type="molecule type" value="Genomic_DNA"/>
</dbReference>
<organism evidence="1 2">
    <name type="scientific">Rhodonellum ikkaensis</name>
    <dbReference type="NCBI Taxonomy" id="336829"/>
    <lineage>
        <taxon>Bacteria</taxon>
        <taxon>Pseudomonadati</taxon>
        <taxon>Bacteroidota</taxon>
        <taxon>Cytophagia</taxon>
        <taxon>Cytophagales</taxon>
        <taxon>Cytophagaceae</taxon>
        <taxon>Rhodonellum</taxon>
    </lineage>
</organism>
<name>A0A1H3TAM5_9BACT</name>
<evidence type="ECO:0000313" key="1">
    <source>
        <dbReference type="EMBL" id="SDZ47140.1"/>
    </source>
</evidence>